<evidence type="ECO:0000313" key="4">
    <source>
        <dbReference type="EMBL" id="KRZ26434.1"/>
    </source>
</evidence>
<dbReference type="Proteomes" id="UP000054805">
    <property type="component" value="Unassembled WGS sequence"/>
</dbReference>
<comment type="caution">
    <text evidence="3">The sequence shown here is derived from an EMBL/GenBank/DDBJ whole genome shotgun (WGS) entry which is preliminary data.</text>
</comment>
<evidence type="ECO:0000313" key="5">
    <source>
        <dbReference type="Proteomes" id="UP000054632"/>
    </source>
</evidence>
<dbReference type="EMBL" id="JYDV01000181">
    <property type="protein sequence ID" value="KRZ26434.1"/>
    <property type="molecule type" value="Genomic_DNA"/>
</dbReference>
<dbReference type="Proteomes" id="UP000054632">
    <property type="component" value="Unassembled WGS sequence"/>
</dbReference>
<dbReference type="EMBL" id="JYDR01000181">
    <property type="protein sequence ID" value="KRY66111.1"/>
    <property type="molecule type" value="Genomic_DNA"/>
</dbReference>
<dbReference type="AlphaFoldDB" id="A0A0V1ICA4"/>
<keyword evidence="6" id="KW-1185">Reference proteome</keyword>
<accession>A0A0V1ICA4</accession>
<gene>
    <name evidence="2" type="ORF">T4A_3704</name>
    <name evidence="3" type="ORF">T4B_10163</name>
    <name evidence="4" type="ORF">T4C_3869</name>
</gene>
<feature type="region of interest" description="Disordered" evidence="1">
    <location>
        <begin position="27"/>
        <end position="48"/>
    </location>
</feature>
<protein>
    <submittedName>
        <fullName evidence="3">Uncharacterized protein</fullName>
    </submittedName>
</protein>
<evidence type="ECO:0000313" key="6">
    <source>
        <dbReference type="Proteomes" id="UP000054805"/>
    </source>
</evidence>
<organism evidence="3 6">
    <name type="scientific">Trichinella pseudospiralis</name>
    <name type="common">Parasitic roundworm</name>
    <dbReference type="NCBI Taxonomy" id="6337"/>
    <lineage>
        <taxon>Eukaryota</taxon>
        <taxon>Metazoa</taxon>
        <taxon>Ecdysozoa</taxon>
        <taxon>Nematoda</taxon>
        <taxon>Enoplea</taxon>
        <taxon>Dorylaimia</taxon>
        <taxon>Trichinellida</taxon>
        <taxon>Trichinellidae</taxon>
        <taxon>Trichinella</taxon>
    </lineage>
</organism>
<evidence type="ECO:0000256" key="1">
    <source>
        <dbReference type="SAM" id="MobiDB-lite"/>
    </source>
</evidence>
<evidence type="ECO:0000313" key="3">
    <source>
        <dbReference type="EMBL" id="KRZ20052.1"/>
    </source>
</evidence>
<dbReference type="Proteomes" id="UP000054826">
    <property type="component" value="Unassembled WGS sequence"/>
</dbReference>
<evidence type="ECO:0000313" key="2">
    <source>
        <dbReference type="EMBL" id="KRY66111.1"/>
    </source>
</evidence>
<reference evidence="5 6" key="1">
    <citation type="submission" date="2015-01" db="EMBL/GenBank/DDBJ databases">
        <title>Evolution of Trichinella species and genotypes.</title>
        <authorList>
            <person name="Korhonen P.K."/>
            <person name="Edoardo P."/>
            <person name="Giuseppe L.R."/>
            <person name="Gasser R.B."/>
        </authorList>
    </citation>
    <scope>NUCLEOTIDE SEQUENCE [LARGE SCALE GENOMIC DNA]</scope>
    <source>
        <strain evidence="2">ISS13</strain>
        <strain evidence="4">ISS176</strain>
        <strain evidence="3">ISS588</strain>
    </source>
</reference>
<dbReference type="EMBL" id="JYDS01000254">
    <property type="protein sequence ID" value="KRZ20052.1"/>
    <property type="molecule type" value="Genomic_DNA"/>
</dbReference>
<proteinExistence type="predicted"/>
<name>A0A0V1ICA4_TRIPS</name>
<sequence length="101" mass="11454">MEYGREQRRGRWLVCAVLVPEWSSGCEVNTDDDVPDENNKAEADPPTVTENPLQSLRVDVIVLTMCGCVVHCLVVRYCHHMCSWQYSNGEVKCTCFQCKNG</sequence>